<gene>
    <name evidence="1" type="ORF">ACFOET_08125</name>
</gene>
<sequence>MGTLLSKVDEWYRRRLRMVICNLQGMHHEAQNSKSVNR</sequence>
<name>A0ABV7JL29_9SPHI</name>
<reference evidence="2" key="1">
    <citation type="journal article" date="2019" name="Int. J. Syst. Evol. Microbiol.">
        <title>The Global Catalogue of Microorganisms (GCM) 10K type strain sequencing project: providing services to taxonomists for standard genome sequencing and annotation.</title>
        <authorList>
            <consortium name="The Broad Institute Genomics Platform"/>
            <consortium name="The Broad Institute Genome Sequencing Center for Infectious Disease"/>
            <person name="Wu L."/>
            <person name="Ma J."/>
        </authorList>
    </citation>
    <scope>NUCLEOTIDE SEQUENCE [LARGE SCALE GENOMIC DNA]</scope>
    <source>
        <strain evidence="2">KCTC 52416</strain>
    </source>
</reference>
<dbReference type="RefSeq" id="WP_379021392.1">
    <property type="nucleotide sequence ID" value="NZ_JBHRTA010000023.1"/>
</dbReference>
<comment type="caution">
    <text evidence="1">The sequence shown here is derived from an EMBL/GenBank/DDBJ whole genome shotgun (WGS) entry which is preliminary data.</text>
</comment>
<keyword evidence="2" id="KW-1185">Reference proteome</keyword>
<evidence type="ECO:0000313" key="2">
    <source>
        <dbReference type="Proteomes" id="UP001595526"/>
    </source>
</evidence>
<proteinExistence type="predicted"/>
<protein>
    <submittedName>
        <fullName evidence="1">Uncharacterized protein</fullName>
    </submittedName>
</protein>
<dbReference type="EMBL" id="JBHRTA010000023">
    <property type="protein sequence ID" value="MFC3197575.1"/>
    <property type="molecule type" value="Genomic_DNA"/>
</dbReference>
<dbReference type="Proteomes" id="UP001595526">
    <property type="component" value="Unassembled WGS sequence"/>
</dbReference>
<accession>A0ABV7JL29</accession>
<organism evidence="1 2">
    <name type="scientific">Parapedobacter deserti</name>
    <dbReference type="NCBI Taxonomy" id="1912957"/>
    <lineage>
        <taxon>Bacteria</taxon>
        <taxon>Pseudomonadati</taxon>
        <taxon>Bacteroidota</taxon>
        <taxon>Sphingobacteriia</taxon>
        <taxon>Sphingobacteriales</taxon>
        <taxon>Sphingobacteriaceae</taxon>
        <taxon>Parapedobacter</taxon>
    </lineage>
</organism>
<evidence type="ECO:0000313" key="1">
    <source>
        <dbReference type="EMBL" id="MFC3197575.1"/>
    </source>
</evidence>